<reference evidence="7" key="1">
    <citation type="journal article" date="2019" name="Int. J. Syst. Evol. Microbiol.">
        <title>The Global Catalogue of Microorganisms (GCM) 10K type strain sequencing project: providing services to taxonomists for standard genome sequencing and annotation.</title>
        <authorList>
            <consortium name="The Broad Institute Genomics Platform"/>
            <consortium name="The Broad Institute Genome Sequencing Center for Infectious Disease"/>
            <person name="Wu L."/>
            <person name="Ma J."/>
        </authorList>
    </citation>
    <scope>NUCLEOTIDE SEQUENCE [LARGE SCALE GENOMIC DNA]</scope>
    <source>
        <strain evidence="7">JCM 18285</strain>
    </source>
</reference>
<keyword evidence="7" id="KW-1185">Reference proteome</keyword>
<evidence type="ECO:0000256" key="4">
    <source>
        <dbReference type="SAM" id="Phobius"/>
    </source>
</evidence>
<dbReference type="PROSITE" id="PS00622">
    <property type="entry name" value="HTH_LUXR_1"/>
    <property type="match status" value="1"/>
</dbReference>
<keyword evidence="4" id="KW-0472">Membrane</keyword>
<dbReference type="EMBL" id="BAABJJ010000034">
    <property type="protein sequence ID" value="GAA4949186.1"/>
    <property type="molecule type" value="Genomic_DNA"/>
</dbReference>
<dbReference type="Pfam" id="PF08447">
    <property type="entry name" value="PAS_3"/>
    <property type="match status" value="1"/>
</dbReference>
<dbReference type="PANTHER" id="PTHR44688">
    <property type="entry name" value="DNA-BINDING TRANSCRIPTIONAL ACTIVATOR DEVR_DOSR"/>
    <property type="match status" value="1"/>
</dbReference>
<dbReference type="PANTHER" id="PTHR44688:SF16">
    <property type="entry name" value="DNA-BINDING TRANSCRIPTIONAL ACTIVATOR DEVR_DOSR"/>
    <property type="match status" value="1"/>
</dbReference>
<feature type="transmembrane region" description="Helical" evidence="4">
    <location>
        <begin position="27"/>
        <end position="48"/>
    </location>
</feature>
<accession>A0ABP9GNN2</accession>
<dbReference type="PROSITE" id="PS50043">
    <property type="entry name" value="HTH_LUXR_2"/>
    <property type="match status" value="1"/>
</dbReference>
<dbReference type="InterPro" id="IPR016032">
    <property type="entry name" value="Sig_transdc_resp-reg_C-effctor"/>
</dbReference>
<dbReference type="RefSeq" id="WP_345192255.1">
    <property type="nucleotide sequence ID" value="NZ_BAABJJ010000034.1"/>
</dbReference>
<dbReference type="InterPro" id="IPR000014">
    <property type="entry name" value="PAS"/>
</dbReference>
<keyword evidence="2" id="KW-0238">DNA-binding</keyword>
<comment type="caution">
    <text evidence="6">The sequence shown here is derived from an EMBL/GenBank/DDBJ whole genome shotgun (WGS) entry which is preliminary data.</text>
</comment>
<protein>
    <recommendedName>
        <fullName evidence="5">HTH luxR-type domain-containing protein</fullName>
    </recommendedName>
</protein>
<dbReference type="PRINTS" id="PR00038">
    <property type="entry name" value="HTHLUXR"/>
</dbReference>
<name>A0ABP9GNN2_9FLAO</name>
<proteinExistence type="predicted"/>
<keyword evidence="4" id="KW-0812">Transmembrane</keyword>
<dbReference type="Proteomes" id="UP001501302">
    <property type="component" value="Unassembled WGS sequence"/>
</dbReference>
<dbReference type="Gene3D" id="3.30.450.20">
    <property type="entry name" value="PAS domain"/>
    <property type="match status" value="1"/>
</dbReference>
<evidence type="ECO:0000256" key="3">
    <source>
        <dbReference type="ARBA" id="ARBA00023163"/>
    </source>
</evidence>
<dbReference type="InterPro" id="IPR035965">
    <property type="entry name" value="PAS-like_dom_sf"/>
</dbReference>
<dbReference type="CDD" id="cd06170">
    <property type="entry name" value="LuxR_C_like"/>
    <property type="match status" value="1"/>
</dbReference>
<feature type="domain" description="HTH luxR-type" evidence="5">
    <location>
        <begin position="190"/>
        <end position="255"/>
    </location>
</feature>
<sequence>MINKNALKVTRVWETGNKILLPSNKKVFIELIEQIASLFSVGSFYYYIINFHELKMDYVFESISDILGIPPESFTINKLLEIMHPEDLARMPEKEAFATSFLFGDITKEQLPDYKVVYLMRLKHTNGSYKTILHQAQSIVTSKDGKIEKVLGVHTDVTYLNMPFDNKIAFISHKYPSFYYRDTKKGYKLIEKDRFNFSKRELEIIDLLAKGNKAKDISELLCISPLTVNTHKRNIFRKADCKNTSELIAICLREGLI</sequence>
<keyword evidence="3" id="KW-0804">Transcription</keyword>
<evidence type="ECO:0000256" key="2">
    <source>
        <dbReference type="ARBA" id="ARBA00023125"/>
    </source>
</evidence>
<dbReference type="SUPFAM" id="SSF46894">
    <property type="entry name" value="C-terminal effector domain of the bipartite response regulators"/>
    <property type="match status" value="1"/>
</dbReference>
<dbReference type="Gene3D" id="1.10.10.10">
    <property type="entry name" value="Winged helix-like DNA-binding domain superfamily/Winged helix DNA-binding domain"/>
    <property type="match status" value="1"/>
</dbReference>
<evidence type="ECO:0000313" key="6">
    <source>
        <dbReference type="EMBL" id="GAA4949186.1"/>
    </source>
</evidence>
<dbReference type="Pfam" id="PF00196">
    <property type="entry name" value="GerE"/>
    <property type="match status" value="1"/>
</dbReference>
<dbReference type="InterPro" id="IPR036388">
    <property type="entry name" value="WH-like_DNA-bd_sf"/>
</dbReference>
<dbReference type="SUPFAM" id="SSF55785">
    <property type="entry name" value="PYP-like sensor domain (PAS domain)"/>
    <property type="match status" value="1"/>
</dbReference>
<dbReference type="SMART" id="SM00421">
    <property type="entry name" value="HTH_LUXR"/>
    <property type="match status" value="1"/>
</dbReference>
<dbReference type="InterPro" id="IPR000792">
    <property type="entry name" value="Tscrpt_reg_LuxR_C"/>
</dbReference>
<organism evidence="6 7">
    <name type="scientific">Algibacter agarivorans</name>
    <dbReference type="NCBI Taxonomy" id="1109741"/>
    <lineage>
        <taxon>Bacteria</taxon>
        <taxon>Pseudomonadati</taxon>
        <taxon>Bacteroidota</taxon>
        <taxon>Flavobacteriia</taxon>
        <taxon>Flavobacteriales</taxon>
        <taxon>Flavobacteriaceae</taxon>
        <taxon>Algibacter</taxon>
    </lineage>
</organism>
<dbReference type="InterPro" id="IPR013655">
    <property type="entry name" value="PAS_fold_3"/>
</dbReference>
<keyword evidence="4" id="KW-1133">Transmembrane helix</keyword>
<evidence type="ECO:0000313" key="7">
    <source>
        <dbReference type="Proteomes" id="UP001501302"/>
    </source>
</evidence>
<keyword evidence="1" id="KW-0805">Transcription regulation</keyword>
<evidence type="ECO:0000259" key="5">
    <source>
        <dbReference type="PROSITE" id="PS50043"/>
    </source>
</evidence>
<evidence type="ECO:0000256" key="1">
    <source>
        <dbReference type="ARBA" id="ARBA00023015"/>
    </source>
</evidence>
<dbReference type="CDD" id="cd00130">
    <property type="entry name" value="PAS"/>
    <property type="match status" value="1"/>
</dbReference>
<gene>
    <name evidence="6" type="ORF">GCM10023314_23120</name>
</gene>